<evidence type="ECO:0000256" key="1">
    <source>
        <dbReference type="SAM" id="Phobius"/>
    </source>
</evidence>
<evidence type="ECO:0000313" key="2">
    <source>
        <dbReference type="EMBL" id="CEG37853.1"/>
    </source>
</evidence>
<dbReference type="PANTHER" id="PTHR13109:SF7">
    <property type="entry name" value="NEUROCHONDRIN"/>
    <property type="match status" value="1"/>
</dbReference>
<accession>A0A0P1AAL4</accession>
<dbReference type="RefSeq" id="XP_024574222.1">
    <property type="nucleotide sequence ID" value="XM_024723223.1"/>
</dbReference>
<sequence>MIATKTTRDTGEAVTTAAAMDEKIAECMTMLAGNTDEHKFAGLLMVTKLGDLPADKLQRVRRQVLTIVGMSFFVRLLHTRNPEDVQMLSSYQRLGLNLIASFCMDSSLAELFAQENTVRFLLKQLALQSTAHESFVDCARILSCMVQTKNGSKKWRDEAIAKVMMREKVLDGMFRVLENLGRLHSNQDLIENIKPAAQDKSMASLSATSWGILNGLASIKEFWTHIHSDHFEFICLKFAHVQIEIAIQVLTVLNYYMTSVELGEAPVALLSSQCLSGIRAGALRLMRAKLPNQVRDQCLRLIFQLMKQSGFSWMAPSTTLRRRVLHEEMSGEKFILLLLRLVAIEIKIMLDEVELSLIQVDETKNESMEEMERRKKEVQRVLAILPICYGILELIISGLVSSNKGKLTLPYDILFEIKGTFSQIFMVVFELLTLAQDYVQTHRYQELRKAHADSISHLDAVICASLRIVSAWIAEDSDTHAELVMQLLPFLVCYKSSLAWTMNDDSENCKLKSIQSCNSDEEIDSDDDVDVDAVSRIRLKAAMIYKTDSSIDQFHFLLPGLLQLSALSDGASIMSKNVKVLQRLMQFCCTICADFADGKNEFAAVSTLTLCLGILINLILICGGNDSAAQSHKSGMPNALEWFHALTFLVPVACACGSQLIADKNIDDKSRREDDRYEMLLHIVCLVLLIVRHFQHKERHPYRLPVVVANLDTSFSSIVAWIVDHPPSATTESIADLYELMRVLSIQFVLTLQVLAR</sequence>
<dbReference type="STRING" id="4781.A0A0P1AAL4"/>
<dbReference type="GeneID" id="36400960"/>
<feature type="transmembrane region" description="Helical" evidence="1">
    <location>
        <begin position="420"/>
        <end position="439"/>
    </location>
</feature>
<dbReference type="EMBL" id="CCYD01000291">
    <property type="protein sequence ID" value="CEG37853.1"/>
    <property type="molecule type" value="Genomic_DNA"/>
</dbReference>
<evidence type="ECO:0000313" key="3">
    <source>
        <dbReference type="Proteomes" id="UP000054928"/>
    </source>
</evidence>
<dbReference type="OMA" id="TDEHKFA"/>
<name>A0A0P1AAL4_PLAHL</name>
<feature type="transmembrane region" description="Helical" evidence="1">
    <location>
        <begin position="602"/>
        <end position="621"/>
    </location>
</feature>
<feature type="transmembrane region" description="Helical" evidence="1">
    <location>
        <begin position="642"/>
        <end position="662"/>
    </location>
</feature>
<keyword evidence="1" id="KW-1133">Transmembrane helix</keyword>
<dbReference type="PANTHER" id="PTHR13109">
    <property type="entry name" value="NEUROCHONDRIN"/>
    <property type="match status" value="1"/>
</dbReference>
<organism evidence="2 3">
    <name type="scientific">Plasmopara halstedii</name>
    <name type="common">Downy mildew of sunflower</name>
    <dbReference type="NCBI Taxonomy" id="4781"/>
    <lineage>
        <taxon>Eukaryota</taxon>
        <taxon>Sar</taxon>
        <taxon>Stramenopiles</taxon>
        <taxon>Oomycota</taxon>
        <taxon>Peronosporomycetes</taxon>
        <taxon>Peronosporales</taxon>
        <taxon>Peronosporaceae</taxon>
        <taxon>Plasmopara</taxon>
    </lineage>
</organism>
<keyword evidence="3" id="KW-1185">Reference proteome</keyword>
<feature type="transmembrane region" description="Helical" evidence="1">
    <location>
        <begin position="381"/>
        <end position="400"/>
    </location>
</feature>
<dbReference type="OrthoDB" id="8186546at2759"/>
<dbReference type="InterPro" id="IPR008709">
    <property type="entry name" value="Neurochondrin"/>
</dbReference>
<dbReference type="AlphaFoldDB" id="A0A0P1AAL4"/>
<dbReference type="Pfam" id="PF05536">
    <property type="entry name" value="Neurochondrin"/>
    <property type="match status" value="2"/>
</dbReference>
<reference evidence="3" key="1">
    <citation type="submission" date="2014-09" db="EMBL/GenBank/DDBJ databases">
        <authorList>
            <person name="Sharma Rahul"/>
            <person name="Thines Marco"/>
        </authorList>
    </citation>
    <scope>NUCLEOTIDE SEQUENCE [LARGE SCALE GENOMIC DNA]</scope>
</reference>
<keyword evidence="1" id="KW-0812">Transmembrane</keyword>
<keyword evidence="1" id="KW-0472">Membrane</keyword>
<protein>
    <submittedName>
        <fullName evidence="2">Neurochondrin/leucine-rich protein (Neurochondrin)</fullName>
    </submittedName>
</protein>
<dbReference type="Proteomes" id="UP000054928">
    <property type="component" value="Unassembled WGS sequence"/>
</dbReference>
<proteinExistence type="predicted"/>